<evidence type="ECO:0000313" key="1">
    <source>
        <dbReference type="EMBL" id="UXN69818.1"/>
    </source>
</evidence>
<organism evidence="1 2">
    <name type="scientific">Devosia neptuniae</name>
    <dbReference type="NCBI Taxonomy" id="191302"/>
    <lineage>
        <taxon>Bacteria</taxon>
        <taxon>Pseudomonadati</taxon>
        <taxon>Pseudomonadota</taxon>
        <taxon>Alphaproteobacteria</taxon>
        <taxon>Hyphomicrobiales</taxon>
        <taxon>Devosiaceae</taxon>
        <taxon>Devosia</taxon>
    </lineage>
</organism>
<reference evidence="1 2" key="1">
    <citation type="submission" date="2022-09" db="EMBL/GenBank/DDBJ databases">
        <title>Interaction between co-microsymbionts with complementary sets of symbiotic genes in legume-rhizobium systems.</title>
        <authorList>
            <person name="Safronova V."/>
            <person name="Sazanova A."/>
            <person name="Afonin A."/>
            <person name="Chirak E."/>
        </authorList>
    </citation>
    <scope>NUCLEOTIDE SEQUENCE [LARGE SCALE GENOMIC DNA]</scope>
    <source>
        <strain evidence="1 2">A18/4-1</strain>
    </source>
</reference>
<keyword evidence="2" id="KW-1185">Reference proteome</keyword>
<dbReference type="Proteomes" id="UP001061862">
    <property type="component" value="Chromosome"/>
</dbReference>
<gene>
    <name evidence="1" type="ORF">N8A98_21845</name>
</gene>
<dbReference type="RefSeq" id="WP_262168455.1">
    <property type="nucleotide sequence ID" value="NZ_CP104965.1"/>
</dbReference>
<dbReference type="EMBL" id="CP104965">
    <property type="protein sequence ID" value="UXN69818.1"/>
    <property type="molecule type" value="Genomic_DNA"/>
</dbReference>
<accession>A0ABY6CDC2</accession>
<name>A0ABY6CDC2_9HYPH</name>
<evidence type="ECO:0000313" key="2">
    <source>
        <dbReference type="Proteomes" id="UP001061862"/>
    </source>
</evidence>
<sequence>MNQTAMTIPIAEYLVVDFDLDGQIVPMGFSDDPEISKRRASFFAANPGTLPAVQLRYLFYLARAACSGEGFLLSACESRDGTGTAQIVQLVLRSGSVPGVGTQMLRPAELSPADVEGEVVTYDQPGWSYMETLVDGNRLAASCAPAKEAGWGLTCRHSASLANGIFYQIDFLMKGKAAAEASEILRASHAAAQSLTSQ</sequence>
<protein>
    <submittedName>
        <fullName evidence="1">Uncharacterized protein</fullName>
    </submittedName>
</protein>
<proteinExistence type="predicted"/>